<evidence type="ECO:0000256" key="9">
    <source>
        <dbReference type="SAM" id="MobiDB-lite"/>
    </source>
</evidence>
<keyword evidence="7" id="KW-0067">ATP-binding</keyword>
<reference evidence="12 13" key="1">
    <citation type="submission" date="2021-05" db="EMBL/GenBank/DDBJ databases">
        <title>Novel species in genus Cellulomonas.</title>
        <authorList>
            <person name="Zhang G."/>
        </authorList>
    </citation>
    <scope>NUCLEOTIDE SEQUENCE [LARGE SCALE GENOMIC DNA]</scope>
    <source>
        <strain evidence="13">zg-ZUI222</strain>
    </source>
</reference>
<feature type="transmembrane region" description="Helical" evidence="10">
    <location>
        <begin position="183"/>
        <end position="204"/>
    </location>
</feature>
<gene>
    <name evidence="12" type="ORF">KG103_17325</name>
</gene>
<keyword evidence="3" id="KW-0597">Phosphoprotein</keyword>
<dbReference type="Pfam" id="PF02518">
    <property type="entry name" value="HATPase_c"/>
    <property type="match status" value="1"/>
</dbReference>
<sequence length="435" mass="45220">MTADPGARTAPPHPTHNRGPARDAAPVPPRARGRAARTLDALEHVVGGLGTGLLALMSLLALVLTALLCVVGVGFLLAPGVLRAVRAVADRERTRLSHTGAPVVSPGPLPDGLRAQLTDPDVHRELAWTLLHGTVGVLLGLVAMTLPFSAVRDVTVPLWWRAFPEQVASTDLMYVPVTSWPTAFLAFLLGVGWLVLAVVVLPPLSRLQSWPGRALLAPPPGADLALRVAQLTATRAGALDAHVAELRRIERSLHDGTQNRLVAVTVLLGAARRAVARDPARAEELLERAHSAAEEALAELRSVARHILPPVLTDRSLADALTGLASSSLAPCALRVDLPGRCAASVEATAYFVVAEALTNAARHARATAVTVDVGMVAGRLRVAVTDDGAGGADETAGSGLAGIRRRAEAHDGTMLLTSPPGGPTTLEVTLPCGS</sequence>
<feature type="region of interest" description="Disordered" evidence="9">
    <location>
        <begin position="1"/>
        <end position="34"/>
    </location>
</feature>
<feature type="transmembrane region" description="Helical" evidence="10">
    <location>
        <begin position="126"/>
        <end position="150"/>
    </location>
</feature>
<accession>A0ABX8D3V9</accession>
<dbReference type="InterPro" id="IPR011712">
    <property type="entry name" value="Sig_transdc_His_kin_sub3_dim/P"/>
</dbReference>
<dbReference type="InterPro" id="IPR050482">
    <property type="entry name" value="Sensor_HK_TwoCompSys"/>
</dbReference>
<keyword evidence="5" id="KW-0547">Nucleotide-binding</keyword>
<keyword evidence="10" id="KW-0472">Membrane</keyword>
<dbReference type="InterPro" id="IPR036890">
    <property type="entry name" value="HATPase_C_sf"/>
</dbReference>
<dbReference type="EC" id="2.7.13.3" evidence="2"/>
<dbReference type="PANTHER" id="PTHR24421:SF10">
    <property type="entry name" value="NITRATE_NITRITE SENSOR PROTEIN NARQ"/>
    <property type="match status" value="1"/>
</dbReference>
<evidence type="ECO:0000256" key="7">
    <source>
        <dbReference type="ARBA" id="ARBA00022840"/>
    </source>
</evidence>
<feature type="transmembrane region" description="Helical" evidence="10">
    <location>
        <begin position="53"/>
        <end position="77"/>
    </location>
</feature>
<dbReference type="CDD" id="cd16917">
    <property type="entry name" value="HATPase_UhpB-NarQ-NarX-like"/>
    <property type="match status" value="1"/>
</dbReference>
<dbReference type="PANTHER" id="PTHR24421">
    <property type="entry name" value="NITRATE/NITRITE SENSOR PROTEIN NARX-RELATED"/>
    <property type="match status" value="1"/>
</dbReference>
<evidence type="ECO:0000313" key="12">
    <source>
        <dbReference type="EMBL" id="QVI62150.1"/>
    </source>
</evidence>
<dbReference type="Gene3D" id="3.30.565.10">
    <property type="entry name" value="Histidine kinase-like ATPase, C-terminal domain"/>
    <property type="match status" value="1"/>
</dbReference>
<protein>
    <recommendedName>
        <fullName evidence="2">histidine kinase</fullName>
        <ecNumber evidence="2">2.7.13.3</ecNumber>
    </recommendedName>
</protein>
<keyword evidence="8" id="KW-0902">Two-component regulatory system</keyword>
<evidence type="ECO:0000256" key="4">
    <source>
        <dbReference type="ARBA" id="ARBA00022679"/>
    </source>
</evidence>
<keyword evidence="4" id="KW-0808">Transferase</keyword>
<evidence type="ECO:0000256" key="5">
    <source>
        <dbReference type="ARBA" id="ARBA00022741"/>
    </source>
</evidence>
<dbReference type="SUPFAM" id="SSF55874">
    <property type="entry name" value="ATPase domain of HSP90 chaperone/DNA topoisomerase II/histidine kinase"/>
    <property type="match status" value="1"/>
</dbReference>
<proteinExistence type="predicted"/>
<dbReference type="Proteomes" id="UP000677804">
    <property type="component" value="Chromosome"/>
</dbReference>
<evidence type="ECO:0000256" key="8">
    <source>
        <dbReference type="ARBA" id="ARBA00023012"/>
    </source>
</evidence>
<dbReference type="Pfam" id="PF07730">
    <property type="entry name" value="HisKA_3"/>
    <property type="match status" value="1"/>
</dbReference>
<name>A0ABX8D3V9_9CELL</name>
<dbReference type="RefSeq" id="WP_207339718.1">
    <property type="nucleotide sequence ID" value="NZ_CP074405.1"/>
</dbReference>
<keyword evidence="6" id="KW-0418">Kinase</keyword>
<evidence type="ECO:0000256" key="2">
    <source>
        <dbReference type="ARBA" id="ARBA00012438"/>
    </source>
</evidence>
<keyword evidence="10" id="KW-1133">Transmembrane helix</keyword>
<dbReference type="Pfam" id="PF13796">
    <property type="entry name" value="Sensor"/>
    <property type="match status" value="1"/>
</dbReference>
<organism evidence="12 13">
    <name type="scientific">Cellulomonas wangleii</name>
    <dbReference type="NCBI Taxonomy" id="2816956"/>
    <lineage>
        <taxon>Bacteria</taxon>
        <taxon>Bacillati</taxon>
        <taxon>Actinomycetota</taxon>
        <taxon>Actinomycetes</taxon>
        <taxon>Micrococcales</taxon>
        <taxon>Cellulomonadaceae</taxon>
        <taxon>Cellulomonas</taxon>
    </lineage>
</organism>
<dbReference type="Gene3D" id="1.20.5.1930">
    <property type="match status" value="1"/>
</dbReference>
<evidence type="ECO:0000256" key="1">
    <source>
        <dbReference type="ARBA" id="ARBA00000085"/>
    </source>
</evidence>
<keyword evidence="13" id="KW-1185">Reference proteome</keyword>
<dbReference type="EMBL" id="CP074405">
    <property type="protein sequence ID" value="QVI62150.1"/>
    <property type="molecule type" value="Genomic_DNA"/>
</dbReference>
<evidence type="ECO:0000256" key="6">
    <source>
        <dbReference type="ARBA" id="ARBA00022777"/>
    </source>
</evidence>
<dbReference type="InterPro" id="IPR025828">
    <property type="entry name" value="Put_sensor_dom"/>
</dbReference>
<dbReference type="SMART" id="SM00387">
    <property type="entry name" value="HATPase_c"/>
    <property type="match status" value="1"/>
</dbReference>
<evidence type="ECO:0000256" key="3">
    <source>
        <dbReference type="ARBA" id="ARBA00022553"/>
    </source>
</evidence>
<feature type="domain" description="Histidine kinase/HSP90-like ATPase" evidence="11">
    <location>
        <begin position="345"/>
        <end position="435"/>
    </location>
</feature>
<evidence type="ECO:0000259" key="11">
    <source>
        <dbReference type="SMART" id="SM00387"/>
    </source>
</evidence>
<evidence type="ECO:0000256" key="10">
    <source>
        <dbReference type="SAM" id="Phobius"/>
    </source>
</evidence>
<dbReference type="InterPro" id="IPR003594">
    <property type="entry name" value="HATPase_dom"/>
</dbReference>
<evidence type="ECO:0000313" key="13">
    <source>
        <dbReference type="Proteomes" id="UP000677804"/>
    </source>
</evidence>
<keyword evidence="10" id="KW-0812">Transmembrane</keyword>
<comment type="catalytic activity">
    <reaction evidence="1">
        <text>ATP + protein L-histidine = ADP + protein N-phospho-L-histidine.</text>
        <dbReference type="EC" id="2.7.13.3"/>
    </reaction>
</comment>